<dbReference type="EnsemblMetazoa" id="SMAR003882-RA">
    <property type="protein sequence ID" value="SMAR003882-PA"/>
    <property type="gene ID" value="SMAR003882"/>
</dbReference>
<name>T1IS22_STRMM</name>
<reference evidence="2" key="2">
    <citation type="submission" date="2015-02" db="UniProtKB">
        <authorList>
            <consortium name="EnsemblMetazoa"/>
        </authorList>
    </citation>
    <scope>IDENTIFICATION</scope>
</reference>
<organism evidence="2 3">
    <name type="scientific">Strigamia maritima</name>
    <name type="common">European centipede</name>
    <name type="synonym">Geophilus maritimus</name>
    <dbReference type="NCBI Taxonomy" id="126957"/>
    <lineage>
        <taxon>Eukaryota</taxon>
        <taxon>Metazoa</taxon>
        <taxon>Ecdysozoa</taxon>
        <taxon>Arthropoda</taxon>
        <taxon>Myriapoda</taxon>
        <taxon>Chilopoda</taxon>
        <taxon>Pleurostigmophora</taxon>
        <taxon>Geophilomorpha</taxon>
        <taxon>Linotaeniidae</taxon>
        <taxon>Strigamia</taxon>
    </lineage>
</organism>
<reference evidence="3" key="1">
    <citation type="submission" date="2011-05" db="EMBL/GenBank/DDBJ databases">
        <authorList>
            <person name="Richards S.R."/>
            <person name="Qu J."/>
            <person name="Jiang H."/>
            <person name="Jhangiani S.N."/>
            <person name="Agravi P."/>
            <person name="Goodspeed R."/>
            <person name="Gross S."/>
            <person name="Mandapat C."/>
            <person name="Jackson L."/>
            <person name="Mathew T."/>
            <person name="Pu L."/>
            <person name="Thornton R."/>
            <person name="Saada N."/>
            <person name="Wilczek-Boney K.B."/>
            <person name="Lee S."/>
            <person name="Kovar C."/>
            <person name="Wu Y."/>
            <person name="Scherer S.E."/>
            <person name="Worley K.C."/>
            <person name="Muzny D.M."/>
            <person name="Gibbs R."/>
        </authorList>
    </citation>
    <scope>NUCLEOTIDE SEQUENCE</scope>
    <source>
        <strain evidence="3">Brora</strain>
    </source>
</reference>
<evidence type="ECO:0000313" key="3">
    <source>
        <dbReference type="Proteomes" id="UP000014500"/>
    </source>
</evidence>
<sequence>MSKTGENTPDLEGDAKSGPKGDDSSVSFGNQLEEGFWNLQLENLKKAINDAETSVSHLDVKTNKRVAQILLEGLMQIWESRRNRLNPNEIFSDSLTIKSCENKILALDIMVTTFEEDENDKADRDIAKASAVARSTVMGAPGAIASPGRRPNTYLPKLPLATFQGDLLQWPSFIDMFEAAINSNVNLTNLEKMQYLKSACSGPAAKVIEWFPIEEKTIKSH</sequence>
<dbReference type="EMBL" id="AFFK01018878">
    <property type="status" value="NOT_ANNOTATED_CDS"/>
    <property type="molecule type" value="Genomic_DNA"/>
</dbReference>
<dbReference type="PANTHER" id="PTHR22954">
    <property type="entry name" value="RETROVIRAL PROTEASE-RELATED"/>
    <property type="match status" value="1"/>
</dbReference>
<keyword evidence="3" id="KW-1185">Reference proteome</keyword>
<dbReference type="Proteomes" id="UP000014500">
    <property type="component" value="Unassembled WGS sequence"/>
</dbReference>
<dbReference type="eggNOG" id="ENOG502TBVG">
    <property type="taxonomic scope" value="Eukaryota"/>
</dbReference>
<accession>T1IS22</accession>
<dbReference type="Pfam" id="PF03564">
    <property type="entry name" value="DUF1759"/>
    <property type="match status" value="1"/>
</dbReference>
<protein>
    <submittedName>
        <fullName evidence="2">Uncharacterized protein</fullName>
    </submittedName>
</protein>
<evidence type="ECO:0000313" key="2">
    <source>
        <dbReference type="EnsemblMetazoa" id="SMAR003882-PA"/>
    </source>
</evidence>
<dbReference type="InterPro" id="IPR005312">
    <property type="entry name" value="DUF1759"/>
</dbReference>
<dbReference type="HOGENOM" id="CLU_1252040_0_0_1"/>
<proteinExistence type="predicted"/>
<dbReference type="AlphaFoldDB" id="T1IS22"/>
<evidence type="ECO:0000256" key="1">
    <source>
        <dbReference type="SAM" id="MobiDB-lite"/>
    </source>
</evidence>
<dbReference type="PhylomeDB" id="T1IS22"/>
<feature type="region of interest" description="Disordered" evidence="1">
    <location>
        <begin position="1"/>
        <end position="27"/>
    </location>
</feature>
<feature type="compositionally biased region" description="Basic and acidic residues" evidence="1">
    <location>
        <begin position="13"/>
        <end position="23"/>
    </location>
</feature>
<dbReference type="PANTHER" id="PTHR22954:SF3">
    <property type="entry name" value="PROTEIN CBG08539"/>
    <property type="match status" value="1"/>
</dbReference>